<dbReference type="Pfam" id="PF00514">
    <property type="entry name" value="Arm"/>
    <property type="match status" value="1"/>
</dbReference>
<dbReference type="PANTHER" id="PTHR46168:SF1">
    <property type="entry name" value="ARMADILLO REPEAT ONLY 4"/>
    <property type="match status" value="1"/>
</dbReference>
<dbReference type="InterPro" id="IPR016024">
    <property type="entry name" value="ARM-type_fold"/>
</dbReference>
<dbReference type="InParanoid" id="A0A059CQV9"/>
<organism evidence="3">
    <name type="scientific">Eucalyptus grandis</name>
    <name type="common">Flooded gum</name>
    <dbReference type="NCBI Taxonomy" id="71139"/>
    <lineage>
        <taxon>Eukaryota</taxon>
        <taxon>Viridiplantae</taxon>
        <taxon>Streptophyta</taxon>
        <taxon>Embryophyta</taxon>
        <taxon>Tracheophyta</taxon>
        <taxon>Spermatophyta</taxon>
        <taxon>Magnoliopsida</taxon>
        <taxon>eudicotyledons</taxon>
        <taxon>Gunneridae</taxon>
        <taxon>Pentapetalae</taxon>
        <taxon>rosids</taxon>
        <taxon>malvids</taxon>
        <taxon>Myrtales</taxon>
        <taxon>Myrtaceae</taxon>
        <taxon>Myrtoideae</taxon>
        <taxon>Eucalypteae</taxon>
        <taxon>Eucalyptus</taxon>
    </lineage>
</organism>
<proteinExistence type="predicted"/>
<evidence type="ECO:0008006" key="4">
    <source>
        <dbReference type="Google" id="ProtNLM"/>
    </source>
</evidence>
<evidence type="ECO:0000256" key="1">
    <source>
        <dbReference type="ARBA" id="ARBA00022737"/>
    </source>
</evidence>
<evidence type="ECO:0000256" key="2">
    <source>
        <dbReference type="PROSITE-ProRule" id="PRU00259"/>
    </source>
</evidence>
<accession>A0A059CQV9</accession>
<name>A0A059CQV9_EUCGR</name>
<dbReference type="SMART" id="SM00185">
    <property type="entry name" value="ARM"/>
    <property type="match status" value="1"/>
</dbReference>
<gene>
    <name evidence="3" type="ORF">EUGRSUZ_C01913</name>
</gene>
<reference evidence="3" key="1">
    <citation type="submission" date="2013-07" db="EMBL/GenBank/DDBJ databases">
        <title>The genome of Eucalyptus grandis.</title>
        <authorList>
            <person name="Schmutz J."/>
            <person name="Hayes R."/>
            <person name="Myburg A."/>
            <person name="Tuskan G."/>
            <person name="Grattapaglia D."/>
            <person name="Rokhsar D.S."/>
        </authorList>
    </citation>
    <scope>NUCLEOTIDE SEQUENCE</scope>
    <source>
        <tissue evidence="3">Leaf extractions</tissue>
    </source>
</reference>
<dbReference type="EMBL" id="KK198755">
    <property type="protein sequence ID" value="KCW80561.1"/>
    <property type="molecule type" value="Genomic_DNA"/>
</dbReference>
<dbReference type="SUPFAM" id="SSF48371">
    <property type="entry name" value="ARM repeat"/>
    <property type="match status" value="1"/>
</dbReference>
<dbReference type="Gene3D" id="1.25.10.10">
    <property type="entry name" value="Leucine-rich Repeat Variant"/>
    <property type="match status" value="1"/>
</dbReference>
<dbReference type="InterPro" id="IPR000225">
    <property type="entry name" value="Armadillo"/>
</dbReference>
<feature type="repeat" description="ARM" evidence="2">
    <location>
        <begin position="32"/>
        <end position="75"/>
    </location>
</feature>
<dbReference type="InterPro" id="IPR011989">
    <property type="entry name" value="ARM-like"/>
</dbReference>
<dbReference type="PANTHER" id="PTHR46168">
    <property type="entry name" value="ARMADILLO REPEAT ONLY 4"/>
    <property type="match status" value="1"/>
</dbReference>
<dbReference type="AlphaFoldDB" id="A0A059CQV9"/>
<dbReference type="PROSITE" id="PS50176">
    <property type="entry name" value="ARM_REPEAT"/>
    <property type="match status" value="1"/>
</dbReference>
<dbReference type="STRING" id="71139.A0A059CQV9"/>
<protein>
    <recommendedName>
        <fullName evidence="4">Armadillo repeat-containing domain-containing protein</fullName>
    </recommendedName>
</protein>
<keyword evidence="1" id="KW-0677">Repeat</keyword>
<evidence type="ECO:0000313" key="3">
    <source>
        <dbReference type="EMBL" id="KCW80561.1"/>
    </source>
</evidence>
<dbReference type="Gramene" id="KCW80561">
    <property type="protein sequence ID" value="KCW80561"/>
    <property type="gene ID" value="EUGRSUZ_C01913"/>
</dbReference>
<sequence length="201" mass="22027">MGPLPDRIEAANELASLARDNDRNKMIIVEEGGLPPLLKLLKESSAPDARNAAMTALRYLANDQGRVQAIVNELGVETILQILPSLSGARTTIEDWQSQPPPDQIIKANDDLSKRTRNLPDGGVLEVSHRVYDSCSAQALSFHRRMSSHFISLQLQVHFLSQLKGNACSNPHLNATIGTTHSPASTWEHLYAHVNQLPATV</sequence>